<name>A0A5S5D1U0_9ACTN</name>
<keyword evidence="2" id="KW-0812">Transmembrane</keyword>
<evidence type="ECO:0000256" key="2">
    <source>
        <dbReference type="SAM" id="Phobius"/>
    </source>
</evidence>
<dbReference type="AlphaFoldDB" id="A0A5S5D1U0"/>
<reference evidence="4 5" key="1">
    <citation type="submission" date="2019-07" db="EMBL/GenBank/DDBJ databases">
        <title>Genomic Encyclopedia of Archaeal and Bacterial Type Strains, Phase II (KMG-II): from individual species to whole genera.</title>
        <authorList>
            <person name="Goeker M."/>
        </authorList>
    </citation>
    <scope>NUCLEOTIDE SEQUENCE [LARGE SCALE GENOMIC DNA]</scope>
    <source>
        <strain evidence="4 5">DSM 46842</strain>
    </source>
</reference>
<keyword evidence="2" id="KW-0472">Membrane</keyword>
<evidence type="ECO:0000256" key="1">
    <source>
        <dbReference type="SAM" id="MobiDB-lite"/>
    </source>
</evidence>
<accession>A0A5S5D1U0</accession>
<protein>
    <submittedName>
        <fullName evidence="4">VanZ like protein</fullName>
    </submittedName>
</protein>
<feature type="region of interest" description="Disordered" evidence="1">
    <location>
        <begin position="1"/>
        <end position="22"/>
    </location>
</feature>
<sequence length="160" mass="15991">MTPPAVRLPGRPGARTPGTSSPPSARAALAVLLTAALAAVAAVTLTPEGRGWAWASPAAELRWYATGLDSTATVLQLVGNAGLLVVPAALAVLLWLPLRRPARLTAAALAAGAGIELLQLVLSVGRVVSPLDALLNAGGAVAAGLLVTWGARRGGVHPRA</sequence>
<organism evidence="4 5">
    <name type="scientific">Blastococcus xanthinilyticus</name>
    <dbReference type="NCBI Taxonomy" id="1564164"/>
    <lineage>
        <taxon>Bacteria</taxon>
        <taxon>Bacillati</taxon>
        <taxon>Actinomycetota</taxon>
        <taxon>Actinomycetes</taxon>
        <taxon>Geodermatophilales</taxon>
        <taxon>Geodermatophilaceae</taxon>
        <taxon>Blastococcus</taxon>
    </lineage>
</organism>
<keyword evidence="5" id="KW-1185">Reference proteome</keyword>
<dbReference type="Pfam" id="PF04892">
    <property type="entry name" value="VanZ"/>
    <property type="match status" value="1"/>
</dbReference>
<gene>
    <name evidence="4" type="ORF">BD833_103375</name>
</gene>
<evidence type="ECO:0000313" key="4">
    <source>
        <dbReference type="EMBL" id="TYP89218.1"/>
    </source>
</evidence>
<proteinExistence type="predicted"/>
<evidence type="ECO:0000259" key="3">
    <source>
        <dbReference type="Pfam" id="PF04892"/>
    </source>
</evidence>
<dbReference type="Proteomes" id="UP000322499">
    <property type="component" value="Unassembled WGS sequence"/>
</dbReference>
<evidence type="ECO:0000313" key="5">
    <source>
        <dbReference type="Proteomes" id="UP000322499"/>
    </source>
</evidence>
<comment type="caution">
    <text evidence="4">The sequence shown here is derived from an EMBL/GenBank/DDBJ whole genome shotgun (WGS) entry which is preliminary data.</text>
</comment>
<dbReference type="InterPro" id="IPR006976">
    <property type="entry name" value="VanZ-like"/>
</dbReference>
<feature type="transmembrane region" description="Helical" evidence="2">
    <location>
        <begin position="74"/>
        <end position="96"/>
    </location>
</feature>
<feature type="domain" description="VanZ-like" evidence="3">
    <location>
        <begin position="66"/>
        <end position="147"/>
    </location>
</feature>
<dbReference type="EMBL" id="VNHW01000003">
    <property type="protein sequence ID" value="TYP89218.1"/>
    <property type="molecule type" value="Genomic_DNA"/>
</dbReference>
<dbReference type="RefSeq" id="WP_166532397.1">
    <property type="nucleotide sequence ID" value="NZ_VNHW01000003.1"/>
</dbReference>
<keyword evidence="2" id="KW-1133">Transmembrane helix</keyword>